<sequence length="60" mass="7113">MSKTLIILSLSLLSLITTIYYLSYFLFFRNTHSIFYQKIKEKIVLLVVVILIRVFPSFSH</sequence>
<protein>
    <submittedName>
        <fullName evidence="2">Uncharacterized protein</fullName>
    </submittedName>
</protein>
<evidence type="ECO:0000313" key="3">
    <source>
        <dbReference type="Proteomes" id="UP001429100"/>
    </source>
</evidence>
<organism evidence="2 3">
    <name type="scientific">Cryptosporidium hominis</name>
    <dbReference type="NCBI Taxonomy" id="237895"/>
    <lineage>
        <taxon>Eukaryota</taxon>
        <taxon>Sar</taxon>
        <taxon>Alveolata</taxon>
        <taxon>Apicomplexa</taxon>
        <taxon>Conoidasida</taxon>
        <taxon>Coccidia</taxon>
        <taxon>Eucoccidiorida</taxon>
        <taxon>Eimeriorina</taxon>
        <taxon>Cryptosporidiidae</taxon>
        <taxon>Cryptosporidium</taxon>
    </lineage>
</organism>
<keyword evidence="1" id="KW-0812">Transmembrane</keyword>
<dbReference type="EMBL" id="JTAI01000002">
    <property type="protein sequence ID" value="PPS98162.1"/>
    <property type="molecule type" value="Genomic_DNA"/>
</dbReference>
<name>A0ABX5BKC9_CRYHO</name>
<comment type="caution">
    <text evidence="2">The sequence shown here is derived from an EMBL/GenBank/DDBJ whole genome shotgun (WGS) entry which is preliminary data.</text>
</comment>
<gene>
    <name evidence="2" type="ORF">GY17_00000606</name>
</gene>
<keyword evidence="1" id="KW-1133">Transmembrane helix</keyword>
<dbReference type="Proteomes" id="UP001429100">
    <property type="component" value="Unassembled WGS sequence"/>
</dbReference>
<proteinExistence type="predicted"/>
<keyword evidence="3" id="KW-1185">Reference proteome</keyword>
<evidence type="ECO:0000313" key="2">
    <source>
        <dbReference type="EMBL" id="PPS98162.1"/>
    </source>
</evidence>
<keyword evidence="1" id="KW-0472">Membrane</keyword>
<reference evidence="2 3" key="1">
    <citation type="submission" date="2014-11" db="EMBL/GenBank/DDBJ databases">
        <title>Comparative genomic analysis of Cryptosporidium hominis reveals occurrence of genetic recombination in virulent subtypes.</title>
        <authorList>
            <person name="Guo Y."/>
            <person name="Tang K."/>
            <person name="Frace M."/>
            <person name="Li N."/>
            <person name="Roellig D.M."/>
            <person name="Sammons S."/>
            <person name="Knipe K."/>
            <person name="Rowe L."/>
            <person name="Feng Y."/>
            <person name="Xiao L."/>
        </authorList>
    </citation>
    <scope>NUCLEOTIDE SEQUENCE [LARGE SCALE GENOMIC DNA]</scope>
    <source>
        <strain evidence="2">30976</strain>
    </source>
</reference>
<feature type="transmembrane region" description="Helical" evidence="1">
    <location>
        <begin position="6"/>
        <end position="27"/>
    </location>
</feature>
<evidence type="ECO:0000256" key="1">
    <source>
        <dbReference type="SAM" id="Phobius"/>
    </source>
</evidence>
<reference evidence="2 3" key="2">
    <citation type="submission" date="2017-10" db="EMBL/GenBank/DDBJ databases">
        <title>Consistent, comparative and evidence-based genome annotation and re-annotation for the closely-related species, Cryptosporidium parvum, C. hominis and C. tyzzeri.</title>
        <authorList>
            <person name="Baptista R.P."/>
            <person name="Li Y."/>
            <person name="Sateriale A."/>
            <person name="Striepen B."/>
            <person name="Kissinger J.C."/>
        </authorList>
    </citation>
    <scope>NUCLEOTIDE SEQUENCE [LARGE SCALE GENOMIC DNA]</scope>
    <source>
        <strain evidence="2">30976</strain>
    </source>
</reference>
<accession>A0ABX5BKC9</accession>